<dbReference type="InterPro" id="IPR037245">
    <property type="entry name" value="FIP-RBD_C_sf"/>
</dbReference>
<dbReference type="PANTHER" id="PTHR15746">
    <property type="entry name" value="RAB11-RELATED"/>
    <property type="match status" value="1"/>
</dbReference>
<keyword evidence="2" id="KW-0813">Transport</keyword>
<evidence type="ECO:0000259" key="8">
    <source>
        <dbReference type="PROSITE" id="PS51511"/>
    </source>
</evidence>
<evidence type="ECO:0000256" key="4">
    <source>
        <dbReference type="ARBA" id="ARBA00022753"/>
    </source>
</evidence>
<dbReference type="PANTHER" id="PTHR15746:SF23">
    <property type="entry name" value="RAB11 INTERACTING PROTEIN, ISOFORM A"/>
    <property type="match status" value="1"/>
</dbReference>
<name>A0A915D1J0_9BILA</name>
<evidence type="ECO:0000259" key="7">
    <source>
        <dbReference type="PROSITE" id="PS50004"/>
    </source>
</evidence>
<evidence type="ECO:0000256" key="1">
    <source>
        <dbReference type="ARBA" id="ARBA00004172"/>
    </source>
</evidence>
<evidence type="ECO:0000256" key="6">
    <source>
        <dbReference type="SAM" id="MobiDB-lite"/>
    </source>
</evidence>
<feature type="region of interest" description="Disordered" evidence="6">
    <location>
        <begin position="356"/>
        <end position="377"/>
    </location>
</feature>
<dbReference type="AlphaFoldDB" id="A0A915D1J0"/>
<feature type="compositionally biased region" description="Basic and acidic residues" evidence="6">
    <location>
        <begin position="272"/>
        <end position="297"/>
    </location>
</feature>
<evidence type="ECO:0000256" key="3">
    <source>
        <dbReference type="ARBA" id="ARBA00022553"/>
    </source>
</evidence>
<organism evidence="9 10">
    <name type="scientific">Ditylenchus dipsaci</name>
    <dbReference type="NCBI Taxonomy" id="166011"/>
    <lineage>
        <taxon>Eukaryota</taxon>
        <taxon>Metazoa</taxon>
        <taxon>Ecdysozoa</taxon>
        <taxon>Nematoda</taxon>
        <taxon>Chromadorea</taxon>
        <taxon>Rhabditida</taxon>
        <taxon>Tylenchina</taxon>
        <taxon>Tylenchomorpha</taxon>
        <taxon>Sphaerularioidea</taxon>
        <taxon>Anguinidae</taxon>
        <taxon>Anguininae</taxon>
        <taxon>Ditylenchus</taxon>
    </lineage>
</organism>
<feature type="domain" description="FIP-RBD" evidence="8">
    <location>
        <begin position="379"/>
        <end position="441"/>
    </location>
</feature>
<evidence type="ECO:0000256" key="2">
    <source>
        <dbReference type="ARBA" id="ARBA00022448"/>
    </source>
</evidence>
<dbReference type="InterPro" id="IPR035892">
    <property type="entry name" value="C2_domain_sf"/>
</dbReference>
<dbReference type="SUPFAM" id="SSF144270">
    <property type="entry name" value="Eferin C-derminal domain-like"/>
    <property type="match status" value="1"/>
</dbReference>
<dbReference type="Gene3D" id="2.60.40.150">
    <property type="entry name" value="C2 domain"/>
    <property type="match status" value="1"/>
</dbReference>
<evidence type="ECO:0000313" key="9">
    <source>
        <dbReference type="Proteomes" id="UP000887574"/>
    </source>
</evidence>
<dbReference type="InterPro" id="IPR037789">
    <property type="entry name" value="FIP_classI"/>
</dbReference>
<evidence type="ECO:0000256" key="5">
    <source>
        <dbReference type="ARBA" id="ARBA00022927"/>
    </source>
</evidence>
<feature type="compositionally biased region" description="Polar residues" evidence="6">
    <location>
        <begin position="358"/>
        <end position="369"/>
    </location>
</feature>
<dbReference type="GO" id="GO:0031267">
    <property type="term" value="F:small GTPase binding"/>
    <property type="evidence" value="ECO:0007669"/>
    <property type="project" value="InterPro"/>
</dbReference>
<dbReference type="SMART" id="SM00239">
    <property type="entry name" value="C2"/>
    <property type="match status" value="1"/>
</dbReference>
<evidence type="ECO:0000313" key="10">
    <source>
        <dbReference type="WBParaSite" id="jg14409"/>
    </source>
</evidence>
<dbReference type="Pfam" id="PF00168">
    <property type="entry name" value="C2"/>
    <property type="match status" value="1"/>
</dbReference>
<dbReference type="PROSITE" id="PS51511">
    <property type="entry name" value="FIP_RBD"/>
    <property type="match status" value="1"/>
</dbReference>
<dbReference type="WBParaSite" id="jg14409">
    <property type="protein sequence ID" value="jg14409"/>
    <property type="gene ID" value="jg14409"/>
</dbReference>
<keyword evidence="3" id="KW-0597">Phosphoprotein</keyword>
<feature type="region of interest" description="Disordered" evidence="6">
    <location>
        <begin position="266"/>
        <end position="304"/>
    </location>
</feature>
<accession>A0A915D1J0</accession>
<dbReference type="InterPro" id="IPR000008">
    <property type="entry name" value="C2_dom"/>
</dbReference>
<dbReference type="PROSITE" id="PS50004">
    <property type="entry name" value="C2"/>
    <property type="match status" value="1"/>
</dbReference>
<dbReference type="SUPFAM" id="SSF49562">
    <property type="entry name" value="C2 domain (Calcium/lipid-binding domain, CaLB)"/>
    <property type="match status" value="1"/>
</dbReference>
<dbReference type="InterPro" id="IPR019018">
    <property type="entry name" value="Rab-bd_FIP-RBD"/>
</dbReference>
<proteinExistence type="predicted"/>
<dbReference type="GO" id="GO:0045055">
    <property type="term" value="P:regulated exocytosis"/>
    <property type="evidence" value="ECO:0007669"/>
    <property type="project" value="TreeGrafter"/>
</dbReference>
<keyword evidence="5" id="KW-0653">Protein transport</keyword>
<protein>
    <submittedName>
        <fullName evidence="10">FIP-RBD domain-containing protein</fullName>
    </submittedName>
</protein>
<keyword evidence="4" id="KW-0967">Endosome</keyword>
<dbReference type="CDD" id="cd00030">
    <property type="entry name" value="C2"/>
    <property type="match status" value="1"/>
</dbReference>
<comment type="subcellular location">
    <subcellularLocation>
        <location evidence="1">Recycling endosome</location>
    </subcellularLocation>
</comment>
<dbReference type="GO" id="GO:0015031">
    <property type="term" value="P:protein transport"/>
    <property type="evidence" value="ECO:0007669"/>
    <property type="project" value="UniProtKB-KW"/>
</dbReference>
<dbReference type="GO" id="GO:0055037">
    <property type="term" value="C:recycling endosome"/>
    <property type="evidence" value="ECO:0007669"/>
    <property type="project" value="UniProtKB-SubCell"/>
</dbReference>
<dbReference type="Gene3D" id="1.20.5.2440">
    <property type="match status" value="1"/>
</dbReference>
<feature type="domain" description="C2" evidence="7">
    <location>
        <begin position="1"/>
        <end position="113"/>
    </location>
</feature>
<sequence>MLGIPGINFNNLVIHVIGAKGLHVKNNKSTELYVSLSTAGKSSWKSKVTTNPVETSTGDCEWNEHCEFQLTDTDTEMHIHVNTKTLIGTTETLGQIVFPIENMSRYQPPAWFKLTKKHDENKDRGQIQLEYQFANKFASSISNFSINKIEKEKKFEKLKRKMHLIGKSKKATIDAQSMASVSLSRKSSVSSVNSGLAFSSPSPNQMNPMMLSAPENQITVPSSRGRGSISYADNRNYDHILSNTNQPRSDMADGDGVSQISVNEFASANSKPDSEFTREDSNVAESDKHSIHSESQETTKNLTTKMRHKAEQLLHLRSRKQMDSQGEEPTSVFSSIFHSTTSSALANALSQGLEKLPTVNNKPDQPSRPSSIASSSGFASLGSGNLGALNESTSPEHLLNVIKHLRKELAMKENRIRDMEQYTDKLLSKIILTHPELLQASPKPGYRQ</sequence>
<reference evidence="10" key="1">
    <citation type="submission" date="2022-11" db="UniProtKB">
        <authorList>
            <consortium name="WormBaseParasite"/>
        </authorList>
    </citation>
    <scope>IDENTIFICATION</scope>
</reference>
<dbReference type="Proteomes" id="UP000887574">
    <property type="component" value="Unplaced"/>
</dbReference>
<keyword evidence="9" id="KW-1185">Reference proteome</keyword>